<gene>
    <name evidence="9" type="ORF">IF188_03175</name>
</gene>
<evidence type="ECO:0000256" key="6">
    <source>
        <dbReference type="SAM" id="Phobius"/>
    </source>
</evidence>
<keyword evidence="2" id="KW-0479">Metal-binding</keyword>
<keyword evidence="6" id="KW-1133">Transmembrane helix</keyword>
<evidence type="ECO:0000256" key="5">
    <source>
        <dbReference type="SAM" id="MobiDB-lite"/>
    </source>
</evidence>
<dbReference type="EMBL" id="JACXZS010000002">
    <property type="protein sequence ID" value="MBD3940700.1"/>
    <property type="molecule type" value="Genomic_DNA"/>
</dbReference>
<dbReference type="PANTHER" id="PTHR34820:SF4">
    <property type="entry name" value="INNER MEMBRANE PROTEIN YEBZ"/>
    <property type="match status" value="1"/>
</dbReference>
<dbReference type="InterPro" id="IPR014756">
    <property type="entry name" value="Ig_E-set"/>
</dbReference>
<accession>A0ABR8NJ36</accession>
<keyword evidence="10" id="KW-1185">Reference proteome</keyword>
<reference evidence="9 10" key="1">
    <citation type="submission" date="2020-09" db="EMBL/GenBank/DDBJ databases">
        <title>Isolation and identification of active actinomycetes.</title>
        <authorList>
            <person name="Li X."/>
        </authorList>
    </citation>
    <scope>NUCLEOTIDE SEQUENCE [LARGE SCALE GENOMIC DNA]</scope>
    <source>
        <strain evidence="9 10">NEAU-LLC</strain>
    </source>
</reference>
<feature type="chain" id="PRO_5045990184" evidence="7">
    <location>
        <begin position="37"/>
        <end position="231"/>
    </location>
</feature>
<keyword evidence="6" id="KW-0472">Membrane</keyword>
<dbReference type="Pfam" id="PF04234">
    <property type="entry name" value="CopC"/>
    <property type="match status" value="1"/>
</dbReference>
<feature type="domain" description="CopC" evidence="8">
    <location>
        <begin position="37"/>
        <end position="131"/>
    </location>
</feature>
<dbReference type="Gene3D" id="2.60.40.1220">
    <property type="match status" value="1"/>
</dbReference>
<name>A0ABR8NJ36_9MICO</name>
<dbReference type="InterPro" id="IPR007348">
    <property type="entry name" value="CopC_dom"/>
</dbReference>
<protein>
    <submittedName>
        <fullName evidence="9">Copper resistance protein CopC</fullName>
    </submittedName>
</protein>
<evidence type="ECO:0000256" key="1">
    <source>
        <dbReference type="ARBA" id="ARBA00004196"/>
    </source>
</evidence>
<feature type="transmembrane region" description="Helical" evidence="6">
    <location>
        <begin position="177"/>
        <end position="198"/>
    </location>
</feature>
<feature type="region of interest" description="Disordered" evidence="5">
    <location>
        <begin position="205"/>
        <end position="231"/>
    </location>
</feature>
<dbReference type="InterPro" id="IPR014755">
    <property type="entry name" value="Cu-Rt/internalin_Ig-like"/>
</dbReference>
<comment type="caution">
    <text evidence="9">The sequence shown here is derived from an EMBL/GenBank/DDBJ whole genome shotgun (WGS) entry which is preliminary data.</text>
</comment>
<feature type="region of interest" description="Disordered" evidence="5">
    <location>
        <begin position="130"/>
        <end position="171"/>
    </location>
</feature>
<feature type="signal peptide" evidence="7">
    <location>
        <begin position="1"/>
        <end position="36"/>
    </location>
</feature>
<evidence type="ECO:0000259" key="8">
    <source>
        <dbReference type="Pfam" id="PF04234"/>
    </source>
</evidence>
<feature type="compositionally biased region" description="Low complexity" evidence="5">
    <location>
        <begin position="134"/>
        <end position="167"/>
    </location>
</feature>
<evidence type="ECO:0000256" key="3">
    <source>
        <dbReference type="ARBA" id="ARBA00022729"/>
    </source>
</evidence>
<keyword evidence="6" id="KW-0812">Transmembrane</keyword>
<proteinExistence type="predicted"/>
<keyword evidence="4" id="KW-0186">Copper</keyword>
<dbReference type="InterPro" id="IPR032694">
    <property type="entry name" value="CopC/D"/>
</dbReference>
<evidence type="ECO:0000256" key="7">
    <source>
        <dbReference type="SAM" id="SignalP"/>
    </source>
</evidence>
<keyword evidence="3 7" id="KW-0732">Signal</keyword>
<dbReference type="Proteomes" id="UP000598426">
    <property type="component" value="Unassembled WGS sequence"/>
</dbReference>
<sequence>MSHTLHKPATARLTALVAALALAFVAVLATATPAAAHDALVGTDPATGSTVAELPPQVTLTFSDAVAPDDGATVVEVKDAAGTELADGAPVVQDNTVTQALAGEASGVITVTWKVVSSDGHPTSNTFSFTVEGAAPTPTESATTAPTPTESAEPAPTAAPSETAAPPADEDSTFGDVWPWVVIGILLAAAGGAIVYVLMSRARRGDEDARDAAGQGRAANPGPGSDSPADH</sequence>
<evidence type="ECO:0000256" key="4">
    <source>
        <dbReference type="ARBA" id="ARBA00023008"/>
    </source>
</evidence>
<dbReference type="RefSeq" id="WP_191170358.1">
    <property type="nucleotide sequence ID" value="NZ_JACXZS010000002.1"/>
</dbReference>
<dbReference type="SUPFAM" id="SSF81296">
    <property type="entry name" value="E set domains"/>
    <property type="match status" value="1"/>
</dbReference>
<evidence type="ECO:0000313" key="10">
    <source>
        <dbReference type="Proteomes" id="UP000598426"/>
    </source>
</evidence>
<comment type="subcellular location">
    <subcellularLocation>
        <location evidence="1">Cell envelope</location>
    </subcellularLocation>
</comment>
<evidence type="ECO:0000256" key="2">
    <source>
        <dbReference type="ARBA" id="ARBA00022723"/>
    </source>
</evidence>
<dbReference type="PANTHER" id="PTHR34820">
    <property type="entry name" value="INNER MEMBRANE PROTEIN YEBZ"/>
    <property type="match status" value="1"/>
</dbReference>
<organism evidence="9 10">
    <name type="scientific">Microbacterium helvum</name>
    <dbReference type="NCBI Taxonomy" id="2773713"/>
    <lineage>
        <taxon>Bacteria</taxon>
        <taxon>Bacillati</taxon>
        <taxon>Actinomycetota</taxon>
        <taxon>Actinomycetes</taxon>
        <taxon>Micrococcales</taxon>
        <taxon>Microbacteriaceae</taxon>
        <taxon>Microbacterium</taxon>
    </lineage>
</organism>
<evidence type="ECO:0000313" key="9">
    <source>
        <dbReference type="EMBL" id="MBD3940700.1"/>
    </source>
</evidence>